<evidence type="ECO:0000313" key="2">
    <source>
        <dbReference type="Proteomes" id="UP001458880"/>
    </source>
</evidence>
<dbReference type="AlphaFoldDB" id="A0AAW1JHZ6"/>
<organism evidence="1 2">
    <name type="scientific">Popillia japonica</name>
    <name type="common">Japanese beetle</name>
    <dbReference type="NCBI Taxonomy" id="7064"/>
    <lineage>
        <taxon>Eukaryota</taxon>
        <taxon>Metazoa</taxon>
        <taxon>Ecdysozoa</taxon>
        <taxon>Arthropoda</taxon>
        <taxon>Hexapoda</taxon>
        <taxon>Insecta</taxon>
        <taxon>Pterygota</taxon>
        <taxon>Neoptera</taxon>
        <taxon>Endopterygota</taxon>
        <taxon>Coleoptera</taxon>
        <taxon>Polyphaga</taxon>
        <taxon>Scarabaeiformia</taxon>
        <taxon>Scarabaeidae</taxon>
        <taxon>Rutelinae</taxon>
        <taxon>Popillia</taxon>
    </lineage>
</organism>
<proteinExistence type="predicted"/>
<dbReference type="Proteomes" id="UP001458880">
    <property type="component" value="Unassembled WGS sequence"/>
</dbReference>
<protein>
    <submittedName>
        <fullName evidence="1">Uncharacterized protein</fullName>
    </submittedName>
</protein>
<dbReference type="EMBL" id="JASPKY010000363">
    <property type="protein sequence ID" value="KAK9703774.1"/>
    <property type="molecule type" value="Genomic_DNA"/>
</dbReference>
<sequence length="206" mass="23728">MYIYKWTVPIFKAFYVKPDNVLEVLELPYLCKYPEVKIFCECKIWSSCSQQQDSEIEDVNRSVAAKIHLHTSPKNIVLHVYNVLTSENYGVKDKVIMRTSTLTGVPYSTVLKIVNYGVLDRKERTDKGKCIKIGSNQIDVIRRGLYEHIQEAIAATTPEVWKNSINHVIKLEEQYLEFSKTTPHLIIHVDSSEEAPTDSSDKDDYI</sequence>
<evidence type="ECO:0000313" key="1">
    <source>
        <dbReference type="EMBL" id="KAK9703774.1"/>
    </source>
</evidence>
<accession>A0AAW1JHZ6</accession>
<reference evidence="1 2" key="1">
    <citation type="journal article" date="2024" name="BMC Genomics">
        <title>De novo assembly and annotation of Popillia japonica's genome with initial clues to its potential as an invasive pest.</title>
        <authorList>
            <person name="Cucini C."/>
            <person name="Boschi S."/>
            <person name="Funari R."/>
            <person name="Cardaioli E."/>
            <person name="Iannotti N."/>
            <person name="Marturano G."/>
            <person name="Paoli F."/>
            <person name="Bruttini M."/>
            <person name="Carapelli A."/>
            <person name="Frati F."/>
            <person name="Nardi F."/>
        </authorList>
    </citation>
    <scope>NUCLEOTIDE SEQUENCE [LARGE SCALE GENOMIC DNA]</scope>
    <source>
        <strain evidence="1">DMR45628</strain>
    </source>
</reference>
<comment type="caution">
    <text evidence="1">The sequence shown here is derived from an EMBL/GenBank/DDBJ whole genome shotgun (WGS) entry which is preliminary data.</text>
</comment>
<name>A0AAW1JHZ6_POPJA</name>
<gene>
    <name evidence="1" type="ORF">QE152_g29102</name>
</gene>
<keyword evidence="2" id="KW-1185">Reference proteome</keyword>